<name>A0A0G1XMK5_9BACT</name>
<dbReference type="Gene3D" id="2.40.320.10">
    <property type="entry name" value="Hypothetical Protein Pfu-838710-001"/>
    <property type="match status" value="1"/>
</dbReference>
<dbReference type="GO" id="GO:0050333">
    <property type="term" value="F:thiamine triphosphate phosphatase activity"/>
    <property type="evidence" value="ECO:0007669"/>
    <property type="project" value="InterPro"/>
</dbReference>
<dbReference type="PROSITE" id="PS51707">
    <property type="entry name" value="CYTH"/>
    <property type="match status" value="1"/>
</dbReference>
<dbReference type="SUPFAM" id="SSF55154">
    <property type="entry name" value="CYTH-like phosphatases"/>
    <property type="match status" value="1"/>
</dbReference>
<dbReference type="InterPro" id="IPR023577">
    <property type="entry name" value="CYTH_domain"/>
</dbReference>
<evidence type="ECO:0000313" key="3">
    <source>
        <dbReference type="Proteomes" id="UP000034711"/>
    </source>
</evidence>
<evidence type="ECO:0000259" key="1">
    <source>
        <dbReference type="PROSITE" id="PS51707"/>
    </source>
</evidence>
<dbReference type="InterPro" id="IPR033469">
    <property type="entry name" value="CYTH-like_dom_sf"/>
</dbReference>
<accession>A0A0G1XMK5</accession>
<dbReference type="GO" id="GO:0042357">
    <property type="term" value="P:thiamine diphosphate metabolic process"/>
    <property type="evidence" value="ECO:0007669"/>
    <property type="project" value="TreeGrafter"/>
</dbReference>
<dbReference type="SMART" id="SM01118">
    <property type="entry name" value="CYTH"/>
    <property type="match status" value="1"/>
</dbReference>
<dbReference type="PANTHER" id="PTHR14586:SF1">
    <property type="entry name" value="THIAMINE-TRIPHOSPHATASE"/>
    <property type="match status" value="1"/>
</dbReference>
<feature type="domain" description="CYTH" evidence="1">
    <location>
        <begin position="1"/>
        <end position="165"/>
    </location>
</feature>
<dbReference type="InterPro" id="IPR039582">
    <property type="entry name" value="THTPA"/>
</dbReference>
<dbReference type="AlphaFoldDB" id="A0A0G1XMK5"/>
<dbReference type="Pfam" id="PF01928">
    <property type="entry name" value="CYTH"/>
    <property type="match status" value="1"/>
</dbReference>
<proteinExistence type="predicted"/>
<comment type="caution">
    <text evidence="2">The sequence shown here is derived from an EMBL/GenBank/DDBJ whole genome shotgun (WGS) entry which is preliminary data.</text>
</comment>
<dbReference type="PANTHER" id="PTHR14586">
    <property type="entry name" value="THIAMINE-TRIPHOSPHATASE"/>
    <property type="match status" value="1"/>
</dbReference>
<sequence>MIEIERKFAVTEEGKRRLTEGAEFVSEKTMTDTYYDTVDFQLTTKDRWLRLRDGKWELKEPLHALGFSKRAADQYRELITEGEIRTALRLPAGQDIEADLAKTGYEPFATIKTVRRKYKKEGFVIDLDVMDFGYEIGEIELMVASEQEMDAAVARILEFGKENGL</sequence>
<dbReference type="Proteomes" id="UP000034711">
    <property type="component" value="Unassembled WGS sequence"/>
</dbReference>
<gene>
    <name evidence="2" type="ORF">UY77_C0034G0001</name>
</gene>
<dbReference type="EMBL" id="LCRI01000034">
    <property type="protein sequence ID" value="KKW32126.1"/>
    <property type="molecule type" value="Genomic_DNA"/>
</dbReference>
<evidence type="ECO:0000313" key="2">
    <source>
        <dbReference type="EMBL" id="KKW32126.1"/>
    </source>
</evidence>
<organism evidence="2 3">
    <name type="scientific">Candidatus Uhrbacteria bacterium GW2011_GWA2_53_10</name>
    <dbReference type="NCBI Taxonomy" id="1618980"/>
    <lineage>
        <taxon>Bacteria</taxon>
        <taxon>Candidatus Uhriibacteriota</taxon>
    </lineage>
</organism>
<feature type="non-terminal residue" evidence="2">
    <location>
        <position position="165"/>
    </location>
</feature>
<reference evidence="2 3" key="1">
    <citation type="journal article" date="2015" name="Nature">
        <title>rRNA introns, odd ribosomes, and small enigmatic genomes across a large radiation of phyla.</title>
        <authorList>
            <person name="Brown C.T."/>
            <person name="Hug L.A."/>
            <person name="Thomas B.C."/>
            <person name="Sharon I."/>
            <person name="Castelle C.J."/>
            <person name="Singh A."/>
            <person name="Wilkins M.J."/>
            <person name="Williams K.H."/>
            <person name="Banfield J.F."/>
        </authorList>
    </citation>
    <scope>NUCLEOTIDE SEQUENCE [LARGE SCALE GENOMIC DNA]</scope>
</reference>
<dbReference type="GO" id="GO:0000287">
    <property type="term" value="F:magnesium ion binding"/>
    <property type="evidence" value="ECO:0007669"/>
    <property type="project" value="TreeGrafter"/>
</dbReference>
<protein>
    <submittedName>
        <fullName evidence="2">Thiamine-triphosphatase</fullName>
    </submittedName>
</protein>